<feature type="domain" description="DUF4476" evidence="1">
    <location>
        <begin position="55"/>
        <end position="130"/>
    </location>
</feature>
<sequence length="275" mass="30740">MTKIPLNDTDFEYLRTTLISESASVSDKFDKLYYSKGYLTGRQAAAILACYKTAPERVKVIKALQKRLCRMTCAEATEILNVLQSTNYDRLFALDCIKHSLIDHETTDGIEYILKAFVYEIDKLKALRILSTVSMYVKKELASGGHQVYAPFGGLYTQSFPGCEALYGPISEQMALKDHLVKPSLPVTANIHPSLSIFHSSPSYKYIGDLNRSWYPGGGRPPLPRSIADYVKVGPPKQLAETEPDFLKTSPIFHDNNADNTNNVCLTVDQVEKSE</sequence>
<evidence type="ECO:0000313" key="2">
    <source>
        <dbReference type="Proteomes" id="UP000050792"/>
    </source>
</evidence>
<dbReference type="Pfam" id="PF14771">
    <property type="entry name" value="DUF4476"/>
    <property type="match status" value="1"/>
</dbReference>
<reference evidence="2" key="1">
    <citation type="submission" date="2022-06" db="EMBL/GenBank/DDBJ databases">
        <authorList>
            <person name="Berger JAMES D."/>
            <person name="Berger JAMES D."/>
        </authorList>
    </citation>
    <scope>NUCLEOTIDE SEQUENCE [LARGE SCALE GENOMIC DNA]</scope>
</reference>
<dbReference type="InterPro" id="IPR042616">
    <property type="entry name" value="PROSER1"/>
</dbReference>
<reference evidence="3" key="2">
    <citation type="submission" date="2023-11" db="UniProtKB">
        <authorList>
            <consortium name="WormBaseParasite"/>
        </authorList>
    </citation>
    <scope>IDENTIFICATION</scope>
</reference>
<dbReference type="WBParaSite" id="SRDH1_10900.1">
    <property type="protein sequence ID" value="SRDH1_10900.1"/>
    <property type="gene ID" value="SRDH1_10900"/>
</dbReference>
<name>A0AA85EJH7_9TREM</name>
<evidence type="ECO:0000313" key="3">
    <source>
        <dbReference type="WBParaSite" id="SRDH1_10900.1"/>
    </source>
</evidence>
<evidence type="ECO:0000259" key="1">
    <source>
        <dbReference type="Pfam" id="PF14771"/>
    </source>
</evidence>
<protein>
    <recommendedName>
        <fullName evidence="1">DUF4476 domain-containing protein</fullName>
    </recommendedName>
</protein>
<dbReference type="Proteomes" id="UP000050792">
    <property type="component" value="Unassembled WGS sequence"/>
</dbReference>
<keyword evidence="2" id="KW-1185">Reference proteome</keyword>
<dbReference type="PANTHER" id="PTHR14880">
    <property type="entry name" value="PROLINE AND SERINE-RICH PROTEIN 1"/>
    <property type="match status" value="1"/>
</dbReference>
<dbReference type="InterPro" id="IPR028011">
    <property type="entry name" value="DUF4476"/>
</dbReference>
<organism evidence="2 3">
    <name type="scientific">Schistosoma rodhaini</name>
    <dbReference type="NCBI Taxonomy" id="6188"/>
    <lineage>
        <taxon>Eukaryota</taxon>
        <taxon>Metazoa</taxon>
        <taxon>Spiralia</taxon>
        <taxon>Lophotrochozoa</taxon>
        <taxon>Platyhelminthes</taxon>
        <taxon>Trematoda</taxon>
        <taxon>Digenea</taxon>
        <taxon>Strigeidida</taxon>
        <taxon>Schistosomatoidea</taxon>
        <taxon>Schistosomatidae</taxon>
        <taxon>Schistosoma</taxon>
    </lineage>
</organism>
<dbReference type="AlphaFoldDB" id="A0AA85EJH7"/>
<proteinExistence type="predicted"/>
<dbReference type="PANTHER" id="PTHR14880:SF2">
    <property type="entry name" value="PROLINE AND SERINE-RICH PROTEIN 1"/>
    <property type="match status" value="1"/>
</dbReference>
<accession>A0AA85EJH7</accession>